<evidence type="ECO:0000256" key="3">
    <source>
        <dbReference type="PROSITE-ProRule" id="PRU00221"/>
    </source>
</evidence>
<dbReference type="SMART" id="SM00320">
    <property type="entry name" value="WD40"/>
    <property type="match status" value="11"/>
</dbReference>
<dbReference type="PANTHER" id="PTHR19848:SF8">
    <property type="entry name" value="F-BOX AND WD REPEAT DOMAIN CONTAINING 7"/>
    <property type="match status" value="1"/>
</dbReference>
<reference evidence="7 8" key="1">
    <citation type="submission" date="2024-09" db="EMBL/GenBank/DDBJ databases">
        <authorList>
            <person name="Sun Q."/>
            <person name="Mori K."/>
        </authorList>
    </citation>
    <scope>NUCLEOTIDE SEQUENCE [LARGE SCALE GENOMIC DNA]</scope>
    <source>
        <strain evidence="7 8">TBRC 1432</strain>
    </source>
</reference>
<protein>
    <recommendedName>
        <fullName evidence="6">Novel STAND NTPase 1 domain-containing protein</fullName>
    </recommendedName>
</protein>
<dbReference type="Pfam" id="PF00400">
    <property type="entry name" value="WD40"/>
    <property type="match status" value="6"/>
</dbReference>
<dbReference type="PROSITE" id="PS50082">
    <property type="entry name" value="WD_REPEATS_2"/>
    <property type="match status" value="4"/>
</dbReference>
<name>A0ABV6N156_9PSEU</name>
<dbReference type="Pfam" id="PF20703">
    <property type="entry name" value="nSTAND1"/>
    <property type="match status" value="1"/>
</dbReference>
<feature type="compositionally biased region" description="Low complexity" evidence="4">
    <location>
        <begin position="1"/>
        <end position="26"/>
    </location>
</feature>
<dbReference type="InterPro" id="IPR011047">
    <property type="entry name" value="Quinoprotein_ADH-like_sf"/>
</dbReference>
<accession>A0ABV6N156</accession>
<feature type="domain" description="Novel STAND NTPase 1" evidence="6">
    <location>
        <begin position="29"/>
        <end position="269"/>
    </location>
</feature>
<sequence>MRCWSSTSSKSFSRSARTNSSASGSSDTLCALASPQDGQAPRALVVLGVRADFYGHLLAHPALAASLPDGQVTLGPMTADELHVAIERPARQAGLGLEPGLVELLLRDLTPPGTAADPGALPLLAHALLVTWQNRQGRLLTVAGYQLTGGIRAAVATTAERAFGSLDASGKDAARRLLLRLVQVGADTGQTRRRVAVEQLYRQVPDPALADVLAVFVRARLLTADTATVEITHEALLTAWPRLSGWIEADRAGLAAYQRLAEAAEAWRPLRSRALLYQGAPLVIATAWAADHTGELGPAEREFLDASTSEQQRGTRRLRRLVAVLSVLVLLSAAATGTALWQRAEARRAQDIAVSQKVAGQVAVLRKTNPALAMQLALAAYRRAQTVEARGAVLDSIAPYVTRYAGGGDWVQALAVAPDQRTLAMGTNNGITQLWDVTQPHRQQPLGVLPTSGHISAVAFRPGPATRILFTAETGQGRLWDVTKSEHPTEVARLDGAIRGGAFSPDGQVLATGDSDVVRLWRVGPSGSVTPLTVLPGHGVAEFVAFSPDGASLLTGGNGTVLLWDAHDLDRPPTQITMNAGEGLDAAVFGPDGRTLAVSGSGYDLRIYHVDADRHFSTPVRPATSDMLFGLAFSPDGTILATGGNDKRITLYDAATGRELAHLGLSSRLLSTAFTRDGDVIAGGVGGSVHVWHDPLSLLTTRGPRAVGPPGPELALLGDRPTQLWDVTDPGRRMLVGVEGPGAAEHSLRLQVTVAKHKAVTLWDIGDPTHPERLVELPIDDLRAAALHPGGRILVTGDNAGHLMIWDVSKPRDPRWLKTIDKDFDDVNSIAFADNGALMATADTNHGIWLWNTTDPANPLELSHSTAHTEAVVVARFSPNQQILVSAGYDWTARLWDVTGRKLDDPVTLVGHTDAVVGASFSPDGKSLLTAGLDNTIRVWSLADRRHPELTAVVSDPELLIPAYAADSRRFATVGDTLTRVWDTDVEAVAGRICAFAGARISPEEWRQHFGDDAYEPPC</sequence>
<dbReference type="PROSITE" id="PS00678">
    <property type="entry name" value="WD_REPEATS_1"/>
    <property type="match status" value="2"/>
</dbReference>
<keyword evidence="5" id="KW-0812">Transmembrane</keyword>
<feature type="repeat" description="WD" evidence="3">
    <location>
        <begin position="909"/>
        <end position="942"/>
    </location>
</feature>
<feature type="repeat" description="WD" evidence="3">
    <location>
        <begin position="404"/>
        <end position="437"/>
    </location>
</feature>
<dbReference type="PANTHER" id="PTHR19848">
    <property type="entry name" value="WD40 REPEAT PROTEIN"/>
    <property type="match status" value="1"/>
</dbReference>
<dbReference type="InterPro" id="IPR001680">
    <property type="entry name" value="WD40_rpt"/>
</dbReference>
<dbReference type="InterPro" id="IPR015943">
    <property type="entry name" value="WD40/YVTN_repeat-like_dom_sf"/>
</dbReference>
<dbReference type="Gene3D" id="2.130.10.10">
    <property type="entry name" value="YVTN repeat-like/Quinoprotein amine dehydrogenase"/>
    <property type="match status" value="4"/>
</dbReference>
<keyword evidence="2" id="KW-0677">Repeat</keyword>
<evidence type="ECO:0000256" key="2">
    <source>
        <dbReference type="ARBA" id="ARBA00022737"/>
    </source>
</evidence>
<dbReference type="InterPro" id="IPR049052">
    <property type="entry name" value="nSTAND1"/>
</dbReference>
<feature type="repeat" description="WD" evidence="3">
    <location>
        <begin position="865"/>
        <end position="898"/>
    </location>
</feature>
<organism evidence="7 8">
    <name type="scientific">Kutzneria chonburiensis</name>
    <dbReference type="NCBI Taxonomy" id="1483604"/>
    <lineage>
        <taxon>Bacteria</taxon>
        <taxon>Bacillati</taxon>
        <taxon>Actinomycetota</taxon>
        <taxon>Actinomycetes</taxon>
        <taxon>Pseudonocardiales</taxon>
        <taxon>Pseudonocardiaceae</taxon>
        <taxon>Kutzneria</taxon>
    </lineage>
</organism>
<evidence type="ECO:0000256" key="4">
    <source>
        <dbReference type="SAM" id="MobiDB-lite"/>
    </source>
</evidence>
<evidence type="ECO:0000256" key="1">
    <source>
        <dbReference type="ARBA" id="ARBA00022574"/>
    </source>
</evidence>
<feature type="region of interest" description="Disordered" evidence="4">
    <location>
        <begin position="1"/>
        <end position="29"/>
    </location>
</feature>
<keyword evidence="8" id="KW-1185">Reference proteome</keyword>
<evidence type="ECO:0000259" key="6">
    <source>
        <dbReference type="Pfam" id="PF20703"/>
    </source>
</evidence>
<comment type="caution">
    <text evidence="7">The sequence shown here is derived from an EMBL/GenBank/DDBJ whole genome shotgun (WGS) entry which is preliminary data.</text>
</comment>
<dbReference type="SUPFAM" id="SSF50998">
    <property type="entry name" value="Quinoprotein alcohol dehydrogenase-like"/>
    <property type="match status" value="1"/>
</dbReference>
<dbReference type="InterPro" id="IPR019775">
    <property type="entry name" value="WD40_repeat_CS"/>
</dbReference>
<feature type="repeat" description="WD" evidence="3">
    <location>
        <begin position="621"/>
        <end position="662"/>
    </location>
</feature>
<feature type="transmembrane region" description="Helical" evidence="5">
    <location>
        <begin position="321"/>
        <end position="341"/>
    </location>
</feature>
<dbReference type="RefSeq" id="WP_337960610.1">
    <property type="nucleotide sequence ID" value="NZ_CP097263.1"/>
</dbReference>
<dbReference type="PROSITE" id="PS50294">
    <property type="entry name" value="WD_REPEATS_REGION"/>
    <property type="match status" value="2"/>
</dbReference>
<keyword evidence="5" id="KW-1133">Transmembrane helix</keyword>
<gene>
    <name evidence="7" type="ORF">ACFFH7_32180</name>
</gene>
<proteinExistence type="predicted"/>
<keyword evidence="1 3" id="KW-0853">WD repeat</keyword>
<evidence type="ECO:0000313" key="8">
    <source>
        <dbReference type="Proteomes" id="UP001589810"/>
    </source>
</evidence>
<keyword evidence="5" id="KW-0472">Membrane</keyword>
<evidence type="ECO:0000313" key="7">
    <source>
        <dbReference type="EMBL" id="MFC0546212.1"/>
    </source>
</evidence>
<dbReference type="EMBL" id="JBHLUD010000011">
    <property type="protein sequence ID" value="MFC0546212.1"/>
    <property type="molecule type" value="Genomic_DNA"/>
</dbReference>
<dbReference type="Proteomes" id="UP001589810">
    <property type="component" value="Unassembled WGS sequence"/>
</dbReference>
<evidence type="ECO:0000256" key="5">
    <source>
        <dbReference type="SAM" id="Phobius"/>
    </source>
</evidence>